<evidence type="ECO:0000313" key="1">
    <source>
        <dbReference type="EMBL" id="KAJ2895451.1"/>
    </source>
</evidence>
<dbReference type="Proteomes" id="UP001139981">
    <property type="component" value="Unassembled WGS sequence"/>
</dbReference>
<accession>A0ACC1M4E2</accession>
<dbReference type="EC" id="3.2.1.21" evidence="1"/>
<organism evidence="1 2">
    <name type="scientific">Coemansia aciculifera</name>
    <dbReference type="NCBI Taxonomy" id="417176"/>
    <lineage>
        <taxon>Eukaryota</taxon>
        <taxon>Fungi</taxon>
        <taxon>Fungi incertae sedis</taxon>
        <taxon>Zoopagomycota</taxon>
        <taxon>Kickxellomycotina</taxon>
        <taxon>Kickxellomycetes</taxon>
        <taxon>Kickxellales</taxon>
        <taxon>Kickxellaceae</taxon>
        <taxon>Coemansia</taxon>
    </lineage>
</organism>
<keyword evidence="1" id="KW-0326">Glycosidase</keyword>
<keyword evidence="1" id="KW-0808">Transferase</keyword>
<comment type="caution">
    <text evidence="1">The sequence shown here is derived from an EMBL/GenBank/DDBJ whole genome shotgun (WGS) entry which is preliminary data.</text>
</comment>
<name>A0ACC1M4E2_9FUNG</name>
<dbReference type="EMBL" id="JANBVB010000290">
    <property type="protein sequence ID" value="KAJ2895451.1"/>
    <property type="molecule type" value="Genomic_DNA"/>
</dbReference>
<reference evidence="1" key="1">
    <citation type="submission" date="2022-07" db="EMBL/GenBank/DDBJ databases">
        <title>Phylogenomic reconstructions and comparative analyses of Kickxellomycotina fungi.</title>
        <authorList>
            <person name="Reynolds N.K."/>
            <person name="Stajich J.E."/>
            <person name="Barry K."/>
            <person name="Grigoriev I.V."/>
            <person name="Crous P."/>
            <person name="Smith M.E."/>
        </authorList>
    </citation>
    <scope>NUCLEOTIDE SEQUENCE</scope>
    <source>
        <strain evidence="1">CBS 190363</strain>
    </source>
</reference>
<keyword evidence="2" id="KW-1185">Reference proteome</keyword>
<gene>
    <name evidence="1" type="primary">CTK2</name>
    <name evidence="1" type="ORF">IWW38_002304</name>
</gene>
<evidence type="ECO:0000313" key="2">
    <source>
        <dbReference type="Proteomes" id="UP001139981"/>
    </source>
</evidence>
<keyword evidence="1" id="KW-0418">Kinase</keyword>
<sequence length="376" mass="40620">MSAAQMEPTTTTDRHIFMTRSHIVSMLNANAGSSSVAAAVPLPSGSERHELLDHPAMVSAARSCVFVKEVARSMGFPARTISTAQLLIHRTYIYRSTPPVASSDLATACLFVAAKMEETIKRLRDVLAHSYINSLTLNGGTPIDVQSVPAAVTDKMRPTVLAGEQYIMDAIGFDFRTTHAHLLYVKLAKLAGVPKANIAVDGWTILSDSYFTTLPVQFPSLVTAAGALCLAWNLCCGSPRTAGNTQVFQAFGSGKGIEESANRRGTTSNGLDSKQNGGGGGGVVAPSGQQRPRGRDRRRRPMSLDLTSEWWLEFGVATEDIQSFVRQIADFYLLFFNSTVASAEYIERHKSGLPSKEMSQKIGQWRMKLSSAIGGT</sequence>
<protein>
    <submittedName>
        <fullName evidence="1">RNA polymerase II C-terminal domain kinase beta subunit</fullName>
        <ecNumber evidence="1">3.2.1.21</ecNumber>
    </submittedName>
</protein>
<proteinExistence type="predicted"/>
<keyword evidence="1" id="KW-0378">Hydrolase</keyword>